<evidence type="ECO:0000313" key="3">
    <source>
        <dbReference type="Proteomes" id="UP000034112"/>
    </source>
</evidence>
<keyword evidence="1" id="KW-0472">Membrane</keyword>
<evidence type="ECO:0000256" key="1">
    <source>
        <dbReference type="SAM" id="Phobius"/>
    </source>
</evidence>
<name>A0A0G0A753_TRIHA</name>
<keyword evidence="1" id="KW-1133">Transmembrane helix</keyword>
<keyword evidence="1" id="KW-0812">Transmembrane</keyword>
<dbReference type="Proteomes" id="UP000034112">
    <property type="component" value="Unassembled WGS sequence"/>
</dbReference>
<proteinExistence type="predicted"/>
<comment type="caution">
    <text evidence="2">The sequence shown here is derived from an EMBL/GenBank/DDBJ whole genome shotgun (WGS) entry which is preliminary data.</text>
</comment>
<sequence>MLLRTISSISNAFDIGTTEQIPIGNYTRYTSRVGWASQDIFTRWWNDTGPGLPDISLLSRYVDMIVMFMKSGEFFGTFYQYSFPIDSDDPPGAARAFGYGSLEEVSFIFDRIAISLTDMVRQGISMQTAQGKTSQAVVFIRVRWRWLILPLAVHFLGAIALVGTIIGRSRDVPLWKGSALAVLYHSVDKDGVLGTQVKNLEELDKVKSIQVMLEKRKSKISDFVVQMP</sequence>
<gene>
    <name evidence="2" type="ORF">THAR02_06892</name>
</gene>
<feature type="transmembrane region" description="Helical" evidence="1">
    <location>
        <begin position="144"/>
        <end position="166"/>
    </location>
</feature>
<dbReference type="PANTHER" id="PTHR35394">
    <property type="entry name" value="DUF3176 DOMAIN-CONTAINING PROTEIN"/>
    <property type="match status" value="1"/>
</dbReference>
<dbReference type="PANTHER" id="PTHR35394:SF5">
    <property type="entry name" value="DUF3176 DOMAIN-CONTAINING PROTEIN"/>
    <property type="match status" value="1"/>
</dbReference>
<protein>
    <submittedName>
        <fullName evidence="2">Uncharacterized protein</fullName>
    </submittedName>
</protein>
<evidence type="ECO:0000313" key="2">
    <source>
        <dbReference type="EMBL" id="KKP00989.1"/>
    </source>
</evidence>
<accession>A0A0G0A753</accession>
<dbReference type="OrthoDB" id="5376804at2759"/>
<dbReference type="EMBL" id="JOKZ01000218">
    <property type="protein sequence ID" value="KKP00989.1"/>
    <property type="molecule type" value="Genomic_DNA"/>
</dbReference>
<reference evidence="3" key="1">
    <citation type="journal article" date="2015" name="Genome Announc.">
        <title>Draft whole-genome sequence of the biocontrol agent Trichoderma harzianum T6776.</title>
        <authorList>
            <person name="Baroncelli R."/>
            <person name="Piaggeschi G."/>
            <person name="Fiorini L."/>
            <person name="Bertolini E."/>
            <person name="Zapparata A."/>
            <person name="Pe M.E."/>
            <person name="Sarrocco S."/>
            <person name="Vannacci G."/>
        </authorList>
    </citation>
    <scope>NUCLEOTIDE SEQUENCE [LARGE SCALE GENOMIC DNA]</scope>
    <source>
        <strain evidence="3">T6776</strain>
    </source>
</reference>
<dbReference type="AlphaFoldDB" id="A0A0G0A753"/>
<organism evidence="2 3">
    <name type="scientific">Trichoderma harzianum</name>
    <name type="common">Hypocrea lixii</name>
    <dbReference type="NCBI Taxonomy" id="5544"/>
    <lineage>
        <taxon>Eukaryota</taxon>
        <taxon>Fungi</taxon>
        <taxon>Dikarya</taxon>
        <taxon>Ascomycota</taxon>
        <taxon>Pezizomycotina</taxon>
        <taxon>Sordariomycetes</taxon>
        <taxon>Hypocreomycetidae</taxon>
        <taxon>Hypocreales</taxon>
        <taxon>Hypocreaceae</taxon>
        <taxon>Trichoderma</taxon>
    </lineage>
</organism>